<keyword evidence="2" id="KW-1185">Reference proteome</keyword>
<evidence type="ECO:0000313" key="1">
    <source>
        <dbReference type="EMBL" id="GME91855.1"/>
    </source>
</evidence>
<gene>
    <name evidence="1" type="ORF">Cboi01_000247300</name>
</gene>
<dbReference type="Proteomes" id="UP001165101">
    <property type="component" value="Unassembled WGS sequence"/>
</dbReference>
<organism evidence="1 2">
    <name type="scientific">Candida boidinii</name>
    <name type="common">Yeast</name>
    <dbReference type="NCBI Taxonomy" id="5477"/>
    <lineage>
        <taxon>Eukaryota</taxon>
        <taxon>Fungi</taxon>
        <taxon>Dikarya</taxon>
        <taxon>Ascomycota</taxon>
        <taxon>Saccharomycotina</taxon>
        <taxon>Pichiomycetes</taxon>
        <taxon>Pichiales</taxon>
        <taxon>Pichiaceae</taxon>
        <taxon>Ogataea</taxon>
        <taxon>Ogataea/Candida clade</taxon>
    </lineage>
</organism>
<proteinExistence type="predicted"/>
<accession>A0ACB5TQF7</accession>
<dbReference type="EMBL" id="BSXV01001127">
    <property type="protein sequence ID" value="GME91855.1"/>
    <property type="molecule type" value="Genomic_DNA"/>
</dbReference>
<comment type="caution">
    <text evidence="1">The sequence shown here is derived from an EMBL/GenBank/DDBJ whole genome shotgun (WGS) entry which is preliminary data.</text>
</comment>
<reference evidence="1" key="1">
    <citation type="submission" date="2023-04" db="EMBL/GenBank/DDBJ databases">
        <title>Candida boidinii NBRC 1967.</title>
        <authorList>
            <person name="Ichikawa N."/>
            <person name="Sato H."/>
            <person name="Tonouchi N."/>
        </authorList>
    </citation>
    <scope>NUCLEOTIDE SEQUENCE</scope>
    <source>
        <strain evidence="1">NBRC 1967</strain>
    </source>
</reference>
<evidence type="ECO:0000313" key="2">
    <source>
        <dbReference type="Proteomes" id="UP001165101"/>
    </source>
</evidence>
<sequence>MGQPIVRLFIYGQLSPAAASPRPPQPAALFQPHTKIFLTLTGTRVTEQPAPHGSQVPLGQCHPPDQQTSRPADQQTSSSSSSSHHVPRPKAHRAPPRITAQAISDLWISETL</sequence>
<name>A0ACB5TQF7_CANBO</name>
<protein>
    <submittedName>
        <fullName evidence="1">Unnamed protein product</fullName>
    </submittedName>
</protein>